<dbReference type="Gene3D" id="1.20.5.170">
    <property type="match status" value="1"/>
</dbReference>
<gene>
    <name evidence="1" type="ORF">I79_015957</name>
</gene>
<dbReference type="AlphaFoldDB" id="G3HY40"/>
<evidence type="ECO:0000313" key="1">
    <source>
        <dbReference type="EMBL" id="EGW10283.1"/>
    </source>
</evidence>
<name>G3HY40_CRIGR</name>
<proteinExistence type="predicted"/>
<dbReference type="InParanoid" id="G3HY40"/>
<accession>G3HY40</accession>
<dbReference type="SUPFAM" id="SSF64593">
    <property type="entry name" value="Intermediate filament protein, coiled coil region"/>
    <property type="match status" value="1"/>
</dbReference>
<organism evidence="1 2">
    <name type="scientific">Cricetulus griseus</name>
    <name type="common">Chinese hamster</name>
    <name type="synonym">Cricetulus barabensis griseus</name>
    <dbReference type="NCBI Taxonomy" id="10029"/>
    <lineage>
        <taxon>Eukaryota</taxon>
        <taxon>Metazoa</taxon>
        <taxon>Chordata</taxon>
        <taxon>Craniata</taxon>
        <taxon>Vertebrata</taxon>
        <taxon>Euteleostomi</taxon>
        <taxon>Mammalia</taxon>
        <taxon>Eutheria</taxon>
        <taxon>Euarchontoglires</taxon>
        <taxon>Glires</taxon>
        <taxon>Rodentia</taxon>
        <taxon>Myomorpha</taxon>
        <taxon>Muroidea</taxon>
        <taxon>Cricetidae</taxon>
        <taxon>Cricetinae</taxon>
        <taxon>Cricetulus</taxon>
    </lineage>
</organism>
<dbReference type="Proteomes" id="UP000001075">
    <property type="component" value="Unassembled WGS sequence"/>
</dbReference>
<protein>
    <submittedName>
        <fullName evidence="1">Uncharacterized protein</fullName>
    </submittedName>
</protein>
<reference evidence="2" key="1">
    <citation type="journal article" date="2011" name="Nat. Biotechnol.">
        <title>The genomic sequence of the Chinese hamster ovary (CHO)-K1 cell line.</title>
        <authorList>
            <person name="Xu X."/>
            <person name="Nagarajan H."/>
            <person name="Lewis N.E."/>
            <person name="Pan S."/>
            <person name="Cai Z."/>
            <person name="Liu X."/>
            <person name="Chen W."/>
            <person name="Xie M."/>
            <person name="Wang W."/>
            <person name="Hammond S."/>
            <person name="Andersen M.R."/>
            <person name="Neff N."/>
            <person name="Passarelli B."/>
            <person name="Koh W."/>
            <person name="Fan H.C."/>
            <person name="Wang J."/>
            <person name="Gui Y."/>
            <person name="Lee K.H."/>
            <person name="Betenbaugh M.J."/>
            <person name="Quake S.R."/>
            <person name="Famili I."/>
            <person name="Palsson B.O."/>
            <person name="Wang J."/>
        </authorList>
    </citation>
    <scope>NUCLEOTIDE SEQUENCE [LARGE SCALE GENOMIC DNA]</scope>
    <source>
        <strain evidence="2">CHO K1 cell line</strain>
    </source>
</reference>
<sequence length="79" mass="9045">MEVELDNSCYLNTDDIMVKVHAQCEEIPMAKQAIAQKLHKYYELLNFKLVTDPEITTYCKLLEAKRAGGAEIGIPYEDH</sequence>
<dbReference type="EMBL" id="JH000905">
    <property type="protein sequence ID" value="EGW10283.1"/>
    <property type="molecule type" value="Genomic_DNA"/>
</dbReference>
<evidence type="ECO:0000313" key="2">
    <source>
        <dbReference type="Proteomes" id="UP000001075"/>
    </source>
</evidence>